<dbReference type="InterPro" id="IPR001810">
    <property type="entry name" value="F-box_dom"/>
</dbReference>
<dbReference type="EMBL" id="JAZDWU010000007">
    <property type="protein sequence ID" value="KAK9997703.1"/>
    <property type="molecule type" value="Genomic_DNA"/>
</dbReference>
<sequence>MATQSNSKRQKYTVIDRISALPDSLLCQILSLLPTKQAVVTTTLSTRWQPLWTMVPAFDFDDTEIQNQDYGNESMAITHFVCGFFTLRKPVPLKKFRLHLYNSSVYDPILVHTWICYAIGHDLEELDLFLIRSHTFELPPSLFSCESLKILSLNGKIPLNCPSSVHLPNLEILRLIEIKYANDDSVRRLLTGCPNLIMFYIGRTQRDNVITLLCLPRLKWFHIRDECQDHEFEIEMNASGCKNLYLYDLDFQNYLLVNTTNVVEATIRDLSERSEQDGQENYSQCILKLLRALPNLHTLILRYIKSLSVASTYDLPYFNNLRRIKLTVRCCKWHLLPYLLERAQNLEDFVLVKVSKA</sequence>
<evidence type="ECO:0000313" key="3">
    <source>
        <dbReference type="EMBL" id="KAK9997703.1"/>
    </source>
</evidence>
<organism evidence="3 4">
    <name type="scientific">Lithocarpus litseifolius</name>
    <dbReference type="NCBI Taxonomy" id="425828"/>
    <lineage>
        <taxon>Eukaryota</taxon>
        <taxon>Viridiplantae</taxon>
        <taxon>Streptophyta</taxon>
        <taxon>Embryophyta</taxon>
        <taxon>Tracheophyta</taxon>
        <taxon>Spermatophyta</taxon>
        <taxon>Magnoliopsida</taxon>
        <taxon>eudicotyledons</taxon>
        <taxon>Gunneridae</taxon>
        <taxon>Pentapetalae</taxon>
        <taxon>rosids</taxon>
        <taxon>fabids</taxon>
        <taxon>Fagales</taxon>
        <taxon>Fagaceae</taxon>
        <taxon>Lithocarpus</taxon>
    </lineage>
</organism>
<dbReference type="Proteomes" id="UP001459277">
    <property type="component" value="Unassembled WGS sequence"/>
</dbReference>
<protein>
    <recommendedName>
        <fullName evidence="5">F-box domain-containing protein</fullName>
    </recommendedName>
</protein>
<feature type="domain" description="F-box/LRR-repeat protein 15/At3g58940/PEG3-like LRR" evidence="2">
    <location>
        <begin position="112"/>
        <end position="223"/>
    </location>
</feature>
<proteinExistence type="predicted"/>
<keyword evidence="4" id="KW-1185">Reference proteome</keyword>
<dbReference type="SUPFAM" id="SSF81383">
    <property type="entry name" value="F-box domain"/>
    <property type="match status" value="1"/>
</dbReference>
<evidence type="ECO:0008006" key="5">
    <source>
        <dbReference type="Google" id="ProtNLM"/>
    </source>
</evidence>
<dbReference type="InterPro" id="IPR036047">
    <property type="entry name" value="F-box-like_dom_sf"/>
</dbReference>
<dbReference type="InterPro" id="IPR053781">
    <property type="entry name" value="F-box_AtFBL13-like"/>
</dbReference>
<dbReference type="Pfam" id="PF00646">
    <property type="entry name" value="F-box"/>
    <property type="match status" value="1"/>
</dbReference>
<dbReference type="PANTHER" id="PTHR31293">
    <property type="entry name" value="RNI-LIKE SUPERFAMILY PROTEIN"/>
    <property type="match status" value="1"/>
</dbReference>
<dbReference type="Pfam" id="PF24758">
    <property type="entry name" value="LRR_At5g56370"/>
    <property type="match status" value="1"/>
</dbReference>
<reference evidence="3 4" key="1">
    <citation type="submission" date="2024-01" db="EMBL/GenBank/DDBJ databases">
        <title>A telomere-to-telomere, gap-free genome of sweet tea (Lithocarpus litseifolius).</title>
        <authorList>
            <person name="Zhou J."/>
        </authorList>
    </citation>
    <scope>NUCLEOTIDE SEQUENCE [LARGE SCALE GENOMIC DNA]</scope>
    <source>
        <strain evidence="3">Zhou-2022a</strain>
        <tissue evidence="3">Leaf</tissue>
    </source>
</reference>
<name>A0AAW2CHZ4_9ROSI</name>
<evidence type="ECO:0000259" key="2">
    <source>
        <dbReference type="Pfam" id="PF24758"/>
    </source>
</evidence>
<dbReference type="InterPro" id="IPR032675">
    <property type="entry name" value="LRR_dom_sf"/>
</dbReference>
<dbReference type="AlphaFoldDB" id="A0AAW2CHZ4"/>
<gene>
    <name evidence="3" type="ORF">SO802_022389</name>
</gene>
<accession>A0AAW2CHZ4</accession>
<dbReference type="InterPro" id="IPR055294">
    <property type="entry name" value="FBL60-like"/>
</dbReference>
<dbReference type="PANTHER" id="PTHR31293:SF12">
    <property type="entry name" value="RNI-LIKE SUPERFAMILY PROTEIN"/>
    <property type="match status" value="1"/>
</dbReference>
<dbReference type="SUPFAM" id="SSF52047">
    <property type="entry name" value="RNI-like"/>
    <property type="match status" value="1"/>
</dbReference>
<dbReference type="Gene3D" id="3.80.10.10">
    <property type="entry name" value="Ribonuclease Inhibitor"/>
    <property type="match status" value="1"/>
</dbReference>
<evidence type="ECO:0000313" key="4">
    <source>
        <dbReference type="Proteomes" id="UP001459277"/>
    </source>
</evidence>
<evidence type="ECO:0000259" key="1">
    <source>
        <dbReference type="Pfam" id="PF00646"/>
    </source>
</evidence>
<feature type="domain" description="F-box" evidence="1">
    <location>
        <begin position="18"/>
        <end position="55"/>
    </location>
</feature>
<dbReference type="CDD" id="cd22160">
    <property type="entry name" value="F-box_AtFBL13-like"/>
    <property type="match status" value="1"/>
</dbReference>
<comment type="caution">
    <text evidence="3">The sequence shown here is derived from an EMBL/GenBank/DDBJ whole genome shotgun (WGS) entry which is preliminary data.</text>
</comment>
<dbReference type="InterPro" id="IPR055411">
    <property type="entry name" value="LRR_FXL15/At3g58940/PEG3-like"/>
</dbReference>